<dbReference type="EMBL" id="JAFNAA010000213">
    <property type="protein sequence ID" value="MBO1110027.1"/>
    <property type="molecule type" value="Genomic_DNA"/>
</dbReference>
<dbReference type="InterPro" id="IPR005186">
    <property type="entry name" value="FlaG"/>
</dbReference>
<feature type="compositionally biased region" description="Polar residues" evidence="1">
    <location>
        <begin position="18"/>
        <end position="28"/>
    </location>
</feature>
<dbReference type="SUPFAM" id="SSF160214">
    <property type="entry name" value="FlaG-like"/>
    <property type="match status" value="1"/>
</dbReference>
<evidence type="ECO:0000256" key="1">
    <source>
        <dbReference type="SAM" id="MobiDB-lite"/>
    </source>
</evidence>
<keyword evidence="2" id="KW-0282">Flagellum</keyword>
<dbReference type="InterPro" id="IPR035924">
    <property type="entry name" value="FlaG-like_sf"/>
</dbReference>
<feature type="region of interest" description="Disordered" evidence="1">
    <location>
        <begin position="18"/>
        <end position="61"/>
    </location>
</feature>
<protein>
    <submittedName>
        <fullName evidence="2">Flagellar protein FlaG</fullName>
    </submittedName>
</protein>
<keyword evidence="2" id="KW-0969">Cilium</keyword>
<dbReference type="Proteomes" id="UP000664658">
    <property type="component" value="Unassembled WGS sequence"/>
</dbReference>
<dbReference type="PANTHER" id="PTHR37166">
    <property type="entry name" value="PROTEIN FLAG"/>
    <property type="match status" value="1"/>
</dbReference>
<dbReference type="RefSeq" id="WP_207542908.1">
    <property type="nucleotide sequence ID" value="NZ_JAFNAA010000213.1"/>
</dbReference>
<proteinExistence type="predicted"/>
<sequence>MDIYSHAAALLPSTDSINRQAKQHSSSVDGHGSSLAGNVNPASEHVQSQNNAFVDEHSDTSDLSEVTAQIERIMNSMQRGLAFSIDEKSGSQVVSVLDKRSGEVIRQIPSEDMLEIARQMADKAAGILLKTEV</sequence>
<accession>A0A8I1W8X1</accession>
<comment type="caution">
    <text evidence="2">The sequence shown here is derived from an EMBL/GenBank/DDBJ whole genome shotgun (WGS) entry which is preliminary data.</text>
</comment>
<evidence type="ECO:0000313" key="3">
    <source>
        <dbReference type="Proteomes" id="UP000664658"/>
    </source>
</evidence>
<dbReference type="PANTHER" id="PTHR37166:SF1">
    <property type="entry name" value="PROTEIN FLAG"/>
    <property type="match status" value="1"/>
</dbReference>
<feature type="compositionally biased region" description="Polar residues" evidence="1">
    <location>
        <begin position="35"/>
        <end position="52"/>
    </location>
</feature>
<dbReference type="Pfam" id="PF03646">
    <property type="entry name" value="FlaG"/>
    <property type="match status" value="1"/>
</dbReference>
<dbReference type="AlphaFoldDB" id="A0A8I1W8X1"/>
<keyword evidence="2" id="KW-0966">Cell projection</keyword>
<gene>
    <name evidence="2" type="ORF">J2R62_18005</name>
</gene>
<dbReference type="Gene3D" id="3.30.160.170">
    <property type="entry name" value="FlaG-like"/>
    <property type="match status" value="1"/>
</dbReference>
<organism evidence="2 3">
    <name type="scientific">Plesiomonas shigelloides</name>
    <name type="common">Aeromonas shigelloides</name>
    <dbReference type="NCBI Taxonomy" id="703"/>
    <lineage>
        <taxon>Bacteria</taxon>
        <taxon>Pseudomonadati</taxon>
        <taxon>Pseudomonadota</taxon>
        <taxon>Gammaproteobacteria</taxon>
        <taxon>Enterobacterales</taxon>
        <taxon>Enterobacteriaceae</taxon>
        <taxon>Plesiomonas</taxon>
    </lineage>
</organism>
<evidence type="ECO:0000313" key="2">
    <source>
        <dbReference type="EMBL" id="MBO1110027.1"/>
    </source>
</evidence>
<name>A0A8I1W8X1_PLESH</name>
<reference evidence="2" key="1">
    <citation type="submission" date="2021-03" db="EMBL/GenBank/DDBJ databases">
        <title>Plesiomonas shigelloides zfcc0051, isolated from zebrafish feces.</title>
        <authorList>
            <person name="Vanderhoek Z."/>
            <person name="Gaulke C."/>
        </authorList>
    </citation>
    <scope>NUCLEOTIDE SEQUENCE</scope>
    <source>
        <strain evidence="2">Zfcc0051</strain>
    </source>
</reference>